<dbReference type="PANTHER" id="PTHR30046:SF0">
    <property type="entry name" value="FLAGELLAR M-RING PROTEIN"/>
    <property type="match status" value="1"/>
</dbReference>
<dbReference type="Pfam" id="PF08345">
    <property type="entry name" value="YscJ_FliF_C"/>
    <property type="match status" value="1"/>
</dbReference>
<dbReference type="RefSeq" id="WP_188525945.1">
    <property type="nucleotide sequence ID" value="NZ_BMGI01000001.1"/>
</dbReference>
<keyword evidence="14" id="KW-0282">Flagellum</keyword>
<name>A0ABQ1QC95_9RHOB</name>
<evidence type="ECO:0000256" key="6">
    <source>
        <dbReference type="ARBA" id="ARBA00022989"/>
    </source>
</evidence>
<comment type="caution">
    <text evidence="14">The sequence shown here is derived from an EMBL/GenBank/DDBJ whole genome shotgun (WGS) entry which is preliminary data.</text>
</comment>
<keyword evidence="7 11" id="KW-0472">Membrane</keyword>
<evidence type="ECO:0000256" key="3">
    <source>
        <dbReference type="ARBA" id="ARBA00007971"/>
    </source>
</evidence>
<evidence type="ECO:0000256" key="7">
    <source>
        <dbReference type="ARBA" id="ARBA00023136"/>
    </source>
</evidence>
<evidence type="ECO:0000256" key="5">
    <source>
        <dbReference type="ARBA" id="ARBA00022692"/>
    </source>
</evidence>
<dbReference type="InterPro" id="IPR043427">
    <property type="entry name" value="YscJ/FliF"/>
</dbReference>
<dbReference type="EMBL" id="BMGI01000001">
    <property type="protein sequence ID" value="GGD22789.1"/>
    <property type="molecule type" value="Genomic_DNA"/>
</dbReference>
<keyword evidence="6 11" id="KW-1133">Transmembrane helix</keyword>
<feature type="transmembrane region" description="Helical" evidence="11">
    <location>
        <begin position="421"/>
        <end position="440"/>
    </location>
</feature>
<evidence type="ECO:0000256" key="4">
    <source>
        <dbReference type="ARBA" id="ARBA00022475"/>
    </source>
</evidence>
<comment type="function">
    <text evidence="9">The M ring may be actively involved in energy transduction.</text>
</comment>
<protein>
    <recommendedName>
        <fullName evidence="9">Flagellar M-ring protein</fullName>
    </recommendedName>
</protein>
<evidence type="ECO:0000256" key="1">
    <source>
        <dbReference type="ARBA" id="ARBA00004117"/>
    </source>
</evidence>
<dbReference type="Pfam" id="PF01514">
    <property type="entry name" value="YscJ_FliF"/>
    <property type="match status" value="1"/>
</dbReference>
<keyword evidence="14" id="KW-0969">Cilium</keyword>
<keyword evidence="4" id="KW-1003">Cell membrane</keyword>
<dbReference type="NCBIfam" id="TIGR00206">
    <property type="entry name" value="fliF"/>
    <property type="match status" value="1"/>
</dbReference>
<dbReference type="PANTHER" id="PTHR30046">
    <property type="entry name" value="FLAGELLAR M-RING PROTEIN"/>
    <property type="match status" value="1"/>
</dbReference>
<dbReference type="Gene3D" id="3.30.300.30">
    <property type="match status" value="1"/>
</dbReference>
<dbReference type="InterPro" id="IPR000067">
    <property type="entry name" value="FlgMring_FliF"/>
</dbReference>
<feature type="domain" description="Flagellar M-ring N-terminal" evidence="12">
    <location>
        <begin position="38"/>
        <end position="207"/>
    </location>
</feature>
<sequence>MAQVLAVWNALDTRKQIIVAVATLAMFAAILAVARIAAQPSMALLYAGLESGPAGEVIEALETRGVATEVRGGAIYVDAARRDELRMTLASEGLPSDSAKGYELLDGLSGFGTTSQMFDAAYWRAKEGELARTIVSSPLIKSARVHIAIPNQQGFRNRGNPSGSVAVTTTTDALSGTHAKALKYLVASAVPGLAPEDISVIDARGGLVMTRDEGNLLDGGGADRAETLKGNVERLLEARVGYGNAVVEVSVDTATESETILERVLDPESRVVIATETEESSAAETGTGQGGVTVASNLPDGDGAGGGESSSNNTETRERVNYEVSETTREINRGPGAVRRISVAVLVDGIRSRNDAGEEVWTARSDEELDALRELVASAVGFDEARGDSITIKSMAFEPIIPVGSEAPAGFMSSLNIDAMALLRIGMLSAVAVILGMFVLRPILTASRATPGPAALAAPAGVGKAADETAASLPALTGEIDDGTLPSGPEMAVVSDFDFGSDLDDGLPALSGATDPVERLRALIEERQAETVEILRGWMEDEETA</sequence>
<accession>A0ABQ1QC95</accession>
<dbReference type="InterPro" id="IPR045851">
    <property type="entry name" value="AMP-bd_C_sf"/>
</dbReference>
<evidence type="ECO:0000256" key="11">
    <source>
        <dbReference type="SAM" id="Phobius"/>
    </source>
</evidence>
<organism evidence="14 15">
    <name type="scientific">Sinisalibacter lacisalsi</name>
    <dbReference type="NCBI Taxonomy" id="1526570"/>
    <lineage>
        <taxon>Bacteria</taxon>
        <taxon>Pseudomonadati</taxon>
        <taxon>Pseudomonadota</taxon>
        <taxon>Alphaproteobacteria</taxon>
        <taxon>Rhodobacterales</taxon>
        <taxon>Roseobacteraceae</taxon>
        <taxon>Sinisalibacter</taxon>
    </lineage>
</organism>
<comment type="subcellular location">
    <subcellularLocation>
        <location evidence="1 9">Bacterial flagellum basal body</location>
    </subcellularLocation>
    <subcellularLocation>
        <location evidence="2">Cell membrane</location>
        <topology evidence="2">Multi-pass membrane protein</topology>
    </subcellularLocation>
</comment>
<comment type="similarity">
    <text evidence="3 9">Belongs to the FliF family.</text>
</comment>
<evidence type="ECO:0000313" key="15">
    <source>
        <dbReference type="Proteomes" id="UP000617355"/>
    </source>
</evidence>
<reference evidence="15" key="1">
    <citation type="journal article" date="2019" name="Int. J. Syst. Evol. Microbiol.">
        <title>The Global Catalogue of Microorganisms (GCM) 10K type strain sequencing project: providing services to taxonomists for standard genome sequencing and annotation.</title>
        <authorList>
            <consortium name="The Broad Institute Genomics Platform"/>
            <consortium name="The Broad Institute Genome Sequencing Center for Infectious Disease"/>
            <person name="Wu L."/>
            <person name="Ma J."/>
        </authorList>
    </citation>
    <scope>NUCLEOTIDE SEQUENCE [LARGE SCALE GENOMIC DNA]</scope>
    <source>
        <strain evidence="15">CGMCC 1.12922</strain>
    </source>
</reference>
<feature type="compositionally biased region" description="Basic and acidic residues" evidence="10">
    <location>
        <begin position="315"/>
        <end position="329"/>
    </location>
</feature>
<dbReference type="Proteomes" id="UP000617355">
    <property type="component" value="Unassembled WGS sequence"/>
</dbReference>
<keyword evidence="14" id="KW-0966">Cell projection</keyword>
<evidence type="ECO:0000313" key="14">
    <source>
        <dbReference type="EMBL" id="GGD22789.1"/>
    </source>
</evidence>
<evidence type="ECO:0000256" key="10">
    <source>
        <dbReference type="SAM" id="MobiDB-lite"/>
    </source>
</evidence>
<evidence type="ECO:0000256" key="9">
    <source>
        <dbReference type="PIRNR" id="PIRNR004862"/>
    </source>
</evidence>
<evidence type="ECO:0000259" key="13">
    <source>
        <dbReference type="Pfam" id="PF08345"/>
    </source>
</evidence>
<keyword evidence="5 11" id="KW-0812">Transmembrane</keyword>
<feature type="region of interest" description="Disordered" evidence="10">
    <location>
        <begin position="276"/>
        <end position="329"/>
    </location>
</feature>
<dbReference type="InterPro" id="IPR013556">
    <property type="entry name" value="Flag_M-ring_C"/>
</dbReference>
<dbReference type="PIRSF" id="PIRSF004862">
    <property type="entry name" value="FliF"/>
    <property type="match status" value="1"/>
</dbReference>
<feature type="domain" description="Flagellar M-ring C-terminal" evidence="13">
    <location>
        <begin position="236"/>
        <end position="397"/>
    </location>
</feature>
<proteinExistence type="inferred from homology"/>
<keyword evidence="15" id="KW-1185">Reference proteome</keyword>
<evidence type="ECO:0000256" key="2">
    <source>
        <dbReference type="ARBA" id="ARBA00004651"/>
    </source>
</evidence>
<gene>
    <name evidence="14" type="primary">fliF</name>
    <name evidence="14" type="ORF">GCM10011358_04120</name>
</gene>
<dbReference type="PRINTS" id="PR01009">
    <property type="entry name" value="FLGMRINGFLIF"/>
</dbReference>
<evidence type="ECO:0000259" key="12">
    <source>
        <dbReference type="Pfam" id="PF01514"/>
    </source>
</evidence>
<keyword evidence="8 9" id="KW-0975">Bacterial flagellum</keyword>
<dbReference type="InterPro" id="IPR006182">
    <property type="entry name" value="FliF_N_dom"/>
</dbReference>
<evidence type="ECO:0000256" key="8">
    <source>
        <dbReference type="ARBA" id="ARBA00023143"/>
    </source>
</evidence>
<feature type="transmembrane region" description="Helical" evidence="11">
    <location>
        <begin position="17"/>
        <end position="38"/>
    </location>
</feature>